<evidence type="ECO:0000313" key="3">
    <source>
        <dbReference type="Proteomes" id="UP000800094"/>
    </source>
</evidence>
<dbReference type="Proteomes" id="UP000800094">
    <property type="component" value="Unassembled WGS sequence"/>
</dbReference>
<feature type="transmembrane region" description="Helical" evidence="1">
    <location>
        <begin position="235"/>
        <end position="254"/>
    </location>
</feature>
<proteinExistence type="predicted"/>
<keyword evidence="1" id="KW-0812">Transmembrane</keyword>
<protein>
    <submittedName>
        <fullName evidence="2">Uncharacterized protein</fullName>
    </submittedName>
</protein>
<feature type="transmembrane region" description="Helical" evidence="1">
    <location>
        <begin position="166"/>
        <end position="186"/>
    </location>
</feature>
<dbReference type="RefSeq" id="XP_033677439.1">
    <property type="nucleotide sequence ID" value="XM_033834102.1"/>
</dbReference>
<feature type="transmembrane region" description="Helical" evidence="1">
    <location>
        <begin position="206"/>
        <end position="223"/>
    </location>
</feature>
<reference evidence="2" key="1">
    <citation type="journal article" date="2020" name="Stud. Mycol.">
        <title>101 Dothideomycetes genomes: a test case for predicting lifestyles and emergence of pathogens.</title>
        <authorList>
            <person name="Haridas S."/>
            <person name="Albert R."/>
            <person name="Binder M."/>
            <person name="Bloem J."/>
            <person name="Labutti K."/>
            <person name="Salamov A."/>
            <person name="Andreopoulos B."/>
            <person name="Baker S."/>
            <person name="Barry K."/>
            <person name="Bills G."/>
            <person name="Bluhm B."/>
            <person name="Cannon C."/>
            <person name="Castanera R."/>
            <person name="Culley D."/>
            <person name="Daum C."/>
            <person name="Ezra D."/>
            <person name="Gonzalez J."/>
            <person name="Henrissat B."/>
            <person name="Kuo A."/>
            <person name="Liang C."/>
            <person name="Lipzen A."/>
            <person name="Lutzoni F."/>
            <person name="Magnuson J."/>
            <person name="Mondo S."/>
            <person name="Nolan M."/>
            <person name="Ohm R."/>
            <person name="Pangilinan J."/>
            <person name="Park H.-J."/>
            <person name="Ramirez L."/>
            <person name="Alfaro M."/>
            <person name="Sun H."/>
            <person name="Tritt A."/>
            <person name="Yoshinaga Y."/>
            <person name="Zwiers L.-H."/>
            <person name="Turgeon B."/>
            <person name="Goodwin S."/>
            <person name="Spatafora J."/>
            <person name="Crous P."/>
            <person name="Grigoriev I."/>
        </authorList>
    </citation>
    <scope>NUCLEOTIDE SEQUENCE</scope>
    <source>
        <strain evidence="2">CBS 122368</strain>
    </source>
</reference>
<accession>A0A6A6HW70</accession>
<keyword evidence="1" id="KW-0472">Membrane</keyword>
<dbReference type="AlphaFoldDB" id="A0A6A6HW70"/>
<keyword evidence="1" id="KW-1133">Transmembrane helix</keyword>
<sequence>MSSAVNLSSFPSDFSLLHYQNCTIAGEWAATYWRTAEIPLYWTMKFLQDGLSDYYSARNESIPNDYEIIAWILSQDEVGEKQIWDHMDTFAYDQCSHEVCPRIGWKGNSDLAGRGMLVNYIMQAVLTTFFFAILVPSRLNKISEEVKNYRPYARIIDAIHHSSRTFLDAAMMFCLAMLIAAMVTFARTVHNGLKAPLTTYTSITSAFMALYSVLPAVLLHACISNQLRRAKWRRASWVITVLLGLAVMGLFLAAPDMFVRYQSTSNVEALVQSLHDPDHQFAWDAWCLNHVAARNFLKYAWFLNALLLVFCILYLTLLWNLRFDKAPRDWIRRLRDRGGETNQDGEWSFGQILGLATWLPVVIEFVHILVQGPKEALNGQVMEPFQVVSTVDASAVTATTQESEKGAVEYKAVPV</sequence>
<dbReference type="GeneID" id="54587432"/>
<gene>
    <name evidence="2" type="ORF">BU26DRAFT_571108</name>
</gene>
<organism evidence="2 3">
    <name type="scientific">Trematosphaeria pertusa</name>
    <dbReference type="NCBI Taxonomy" id="390896"/>
    <lineage>
        <taxon>Eukaryota</taxon>
        <taxon>Fungi</taxon>
        <taxon>Dikarya</taxon>
        <taxon>Ascomycota</taxon>
        <taxon>Pezizomycotina</taxon>
        <taxon>Dothideomycetes</taxon>
        <taxon>Pleosporomycetidae</taxon>
        <taxon>Pleosporales</taxon>
        <taxon>Massarineae</taxon>
        <taxon>Trematosphaeriaceae</taxon>
        <taxon>Trematosphaeria</taxon>
    </lineage>
</organism>
<evidence type="ECO:0000256" key="1">
    <source>
        <dbReference type="SAM" id="Phobius"/>
    </source>
</evidence>
<evidence type="ECO:0000313" key="2">
    <source>
        <dbReference type="EMBL" id="KAF2242435.1"/>
    </source>
</evidence>
<keyword evidence="3" id="KW-1185">Reference proteome</keyword>
<dbReference type="OrthoDB" id="4582561at2759"/>
<name>A0A6A6HW70_9PLEO</name>
<feature type="transmembrane region" description="Helical" evidence="1">
    <location>
        <begin position="117"/>
        <end position="135"/>
    </location>
</feature>
<dbReference type="EMBL" id="ML987208">
    <property type="protein sequence ID" value="KAF2242435.1"/>
    <property type="molecule type" value="Genomic_DNA"/>
</dbReference>
<feature type="transmembrane region" description="Helical" evidence="1">
    <location>
        <begin position="299"/>
        <end position="321"/>
    </location>
</feature>